<proteinExistence type="predicted"/>
<organism evidence="4 5">
    <name type="scientific">Thiocapsa imhoffii</name>
    <dbReference type="NCBI Taxonomy" id="382777"/>
    <lineage>
        <taxon>Bacteria</taxon>
        <taxon>Pseudomonadati</taxon>
        <taxon>Pseudomonadota</taxon>
        <taxon>Gammaproteobacteria</taxon>
        <taxon>Chromatiales</taxon>
        <taxon>Chromatiaceae</taxon>
        <taxon>Thiocapsa</taxon>
    </lineage>
</organism>
<evidence type="ECO:0000259" key="3">
    <source>
        <dbReference type="PROSITE" id="PS50853"/>
    </source>
</evidence>
<protein>
    <recommendedName>
        <fullName evidence="3">Fibronectin type-III domain-containing protein</fullName>
    </recommendedName>
</protein>
<dbReference type="EMBL" id="NRSD01000014">
    <property type="protein sequence ID" value="MBK1645668.1"/>
    <property type="molecule type" value="Genomic_DNA"/>
</dbReference>
<dbReference type="PANTHER" id="PTHR13817">
    <property type="entry name" value="TITIN"/>
    <property type="match status" value="1"/>
</dbReference>
<dbReference type="CDD" id="cd00063">
    <property type="entry name" value="FN3"/>
    <property type="match status" value="3"/>
</dbReference>
<dbReference type="InterPro" id="IPR013783">
    <property type="entry name" value="Ig-like_fold"/>
</dbReference>
<dbReference type="Pfam" id="PF13582">
    <property type="entry name" value="Reprolysin_3"/>
    <property type="match status" value="1"/>
</dbReference>
<dbReference type="PROSITE" id="PS50853">
    <property type="entry name" value="FN3"/>
    <property type="match status" value="3"/>
</dbReference>
<dbReference type="InterPro" id="IPR050964">
    <property type="entry name" value="Striated_Muscle_Regulatory"/>
</dbReference>
<evidence type="ECO:0000256" key="1">
    <source>
        <dbReference type="ARBA" id="ARBA00022737"/>
    </source>
</evidence>
<comment type="caution">
    <text evidence="4">The sequence shown here is derived from an EMBL/GenBank/DDBJ whole genome shotgun (WGS) entry which is preliminary data.</text>
</comment>
<keyword evidence="1" id="KW-0677">Repeat</keyword>
<feature type="compositionally biased region" description="Low complexity" evidence="2">
    <location>
        <begin position="201"/>
        <end position="215"/>
    </location>
</feature>
<accession>A0A9X0WJD4</accession>
<dbReference type="SUPFAM" id="SSF55486">
    <property type="entry name" value="Metalloproteases ('zincins'), catalytic domain"/>
    <property type="match status" value="1"/>
</dbReference>
<dbReference type="AlphaFoldDB" id="A0A9X0WJD4"/>
<evidence type="ECO:0000313" key="5">
    <source>
        <dbReference type="Proteomes" id="UP001138802"/>
    </source>
</evidence>
<dbReference type="Pfam" id="PF00041">
    <property type="entry name" value="fn3"/>
    <property type="match status" value="3"/>
</dbReference>
<feature type="domain" description="Fibronectin type-III" evidence="3">
    <location>
        <begin position="604"/>
        <end position="694"/>
    </location>
</feature>
<dbReference type="SMART" id="SM00060">
    <property type="entry name" value="FN3"/>
    <property type="match status" value="3"/>
</dbReference>
<feature type="region of interest" description="Disordered" evidence="2">
    <location>
        <begin position="201"/>
        <end position="225"/>
    </location>
</feature>
<dbReference type="Gene3D" id="2.60.40.10">
    <property type="entry name" value="Immunoglobulins"/>
    <property type="match status" value="3"/>
</dbReference>
<dbReference type="InterPro" id="IPR036116">
    <property type="entry name" value="FN3_sf"/>
</dbReference>
<reference evidence="4 5" key="1">
    <citation type="journal article" date="2020" name="Microorganisms">
        <title>Osmotic Adaptation and Compatible Solute Biosynthesis of Phototrophic Bacteria as Revealed from Genome Analyses.</title>
        <authorList>
            <person name="Imhoff J.F."/>
            <person name="Rahn T."/>
            <person name="Kunzel S."/>
            <person name="Keller A."/>
            <person name="Neulinger S.C."/>
        </authorList>
    </citation>
    <scope>NUCLEOTIDE SEQUENCE [LARGE SCALE GENOMIC DNA]</scope>
    <source>
        <strain evidence="4 5">DSM 21303</strain>
    </source>
</reference>
<dbReference type="SUPFAM" id="SSF49265">
    <property type="entry name" value="Fibronectin type III"/>
    <property type="match status" value="2"/>
</dbReference>
<evidence type="ECO:0000313" key="4">
    <source>
        <dbReference type="EMBL" id="MBK1645668.1"/>
    </source>
</evidence>
<sequence>MVAPRRAQPMRRSDASLKGAQVGYRIWFLILLLILFVPPGVAEGPRILSLLLDEGLAPPSQTIRQADLTRMSDAADAALSAARRVRLGRLNPAALAPDALREGDVLYLGLFDDLHLWARIDHVSVDANGVLTVRGRFDDSPHGVLIVSIQDERVLASIELPEQDREVLIADLGAGIGHVIQEIDPARKDVLEGPTDLLRPDALVAPPSPDASSSDGQLGMAPQARSAATPVATPALIDLMVVYTPAARDWARSAASGIDQVINQALARAQLALDNSEIPIQVRLVHAALVDYVESGDGYLDLYRLTYHQGYDPHRLEGEPRDLEEVHAWRDAYGADLVVLLADVEDVGGLGWLLTEVGGRPELAFALTRVRQAHNTYTMIHEIGHVLGAHHHKEQLIEPGPGLFPYSAGWRWIGEDAGRYASVMTYGSGTFFADGRTHTRVPYFSTPRLRHAGVAVGDPLDGDNARTLTEVRDTVMQYRPMVVCSSTNGMIEVGQTLEETLAITDCESPLKRGHWFDRFDFTATAGESYRLTLASHHFEPELLLLDPQGQLLLEGDAGPGESRMRYRALETVRHTIIATSRAPRQIGPYQLSLVREPDPILPSAPSDLTAVVNSDSKITIAWRLNCQHLSGVAIERRSTPAEPWSEMVRLQSPVSRYENSGLAPATTYFYRVRAFNAAGSSAYSNEVSATTLARPTVPAAPSELIATAITPWRIDLQWRDQSSDESGFRIERRTLSGRWSEIGRLGVDETTFSDRGLQAATSYQYRVRAYNAVGPSAYSNEAVATTAPRPTAPVAPSELVATLIAPTEVALRWRDQSLDETEFQIERRADGGNWARIRTVGANLVEYLDTGLQRSTRYEYRVFAANAVGRSDPSNVALITTQSETTQIVSSVLPYARAVAVGEHATGFASLINTGRTTAQGCRIALPAGFPATLTYQTTDATNQLTGLGNQPADIAPGATQSFVFGLRPQRAFVATEIPLSFVCENAAPAASQVGLNTFILSAQVTKPSDLIAIGVTPSGDGVVRLASGSGTGFMAAAAINIGAGAQVNVSVDDGGRALPVELSVCETTAEGIQLTCASRLSRYVPANRTVFYAVFVTGTGQPIPFDPARHRLFLRFSAQGTTVGATSVAVTGP</sequence>
<gene>
    <name evidence="4" type="ORF">CKO25_13625</name>
</gene>
<keyword evidence="5" id="KW-1185">Reference proteome</keyword>
<evidence type="ECO:0000256" key="2">
    <source>
        <dbReference type="SAM" id="MobiDB-lite"/>
    </source>
</evidence>
<feature type="domain" description="Fibronectin type-III" evidence="3">
    <location>
        <begin position="795"/>
        <end position="884"/>
    </location>
</feature>
<dbReference type="PANTHER" id="PTHR13817:SF173">
    <property type="entry name" value="FRAZZLED"/>
    <property type="match status" value="1"/>
</dbReference>
<dbReference type="Proteomes" id="UP001138802">
    <property type="component" value="Unassembled WGS sequence"/>
</dbReference>
<feature type="domain" description="Fibronectin type-III" evidence="3">
    <location>
        <begin position="700"/>
        <end position="789"/>
    </location>
</feature>
<dbReference type="InterPro" id="IPR003961">
    <property type="entry name" value="FN3_dom"/>
</dbReference>
<name>A0A9X0WJD4_9GAMM</name>